<gene>
    <name evidence="6" type="ORF">LVJ94_07755</name>
</gene>
<dbReference type="Proteomes" id="UP001374803">
    <property type="component" value="Chromosome"/>
</dbReference>
<evidence type="ECO:0000313" key="7">
    <source>
        <dbReference type="Proteomes" id="UP001374803"/>
    </source>
</evidence>
<reference evidence="6" key="1">
    <citation type="submission" date="2021-12" db="EMBL/GenBank/DDBJ databases">
        <title>Discovery of the Pendulisporaceae a myxobacterial family with distinct sporulation behavior and unique specialized metabolism.</title>
        <authorList>
            <person name="Garcia R."/>
            <person name="Popoff A."/>
            <person name="Bader C.D."/>
            <person name="Loehr J."/>
            <person name="Walesch S."/>
            <person name="Walt C."/>
            <person name="Boldt J."/>
            <person name="Bunk B."/>
            <person name="Haeckl F.J.F.P.J."/>
            <person name="Gunesch A.P."/>
            <person name="Birkelbach J."/>
            <person name="Nuebel U."/>
            <person name="Pietschmann T."/>
            <person name="Bach T."/>
            <person name="Mueller R."/>
        </authorList>
    </citation>
    <scope>NUCLEOTIDE SEQUENCE</scope>
    <source>
        <strain evidence="6">MSr11367</strain>
    </source>
</reference>
<keyword evidence="2 3" id="KW-0175">Coiled coil</keyword>
<dbReference type="InterPro" id="IPR011053">
    <property type="entry name" value="Single_hybrid_motif"/>
</dbReference>
<keyword evidence="5" id="KW-1133">Transmembrane helix</keyword>
<evidence type="ECO:0000256" key="1">
    <source>
        <dbReference type="ARBA" id="ARBA00004196"/>
    </source>
</evidence>
<dbReference type="PANTHER" id="PTHR32347">
    <property type="entry name" value="EFFLUX SYSTEM COMPONENT YKNX-RELATED"/>
    <property type="match status" value="1"/>
</dbReference>
<feature type="transmembrane region" description="Helical" evidence="5">
    <location>
        <begin position="21"/>
        <end position="39"/>
    </location>
</feature>
<protein>
    <submittedName>
        <fullName evidence="6">HlyD family secretion protein</fullName>
    </submittedName>
</protein>
<dbReference type="InterPro" id="IPR050465">
    <property type="entry name" value="UPF0194_transport"/>
</dbReference>
<dbReference type="EMBL" id="CP089983">
    <property type="protein sequence ID" value="WXB07128.1"/>
    <property type="molecule type" value="Genomic_DNA"/>
</dbReference>
<feature type="coiled-coil region" evidence="3">
    <location>
        <begin position="216"/>
        <end position="243"/>
    </location>
</feature>
<keyword evidence="7" id="KW-1185">Reference proteome</keyword>
<feature type="region of interest" description="Disordered" evidence="4">
    <location>
        <begin position="124"/>
        <end position="145"/>
    </location>
</feature>
<evidence type="ECO:0000256" key="4">
    <source>
        <dbReference type="SAM" id="MobiDB-lite"/>
    </source>
</evidence>
<accession>A0ABZ2L8B9</accession>
<name>A0ABZ2L8B9_9BACT</name>
<comment type="subcellular location">
    <subcellularLocation>
        <location evidence="1">Cell envelope</location>
    </subcellularLocation>
</comment>
<keyword evidence="5" id="KW-0472">Membrane</keyword>
<dbReference type="RefSeq" id="WP_394836788.1">
    <property type="nucleotide sequence ID" value="NZ_CP089929.1"/>
</dbReference>
<organism evidence="6 7">
    <name type="scientific">Pendulispora rubella</name>
    <dbReference type="NCBI Taxonomy" id="2741070"/>
    <lineage>
        <taxon>Bacteria</taxon>
        <taxon>Pseudomonadati</taxon>
        <taxon>Myxococcota</taxon>
        <taxon>Myxococcia</taxon>
        <taxon>Myxococcales</taxon>
        <taxon>Sorangiineae</taxon>
        <taxon>Pendulisporaceae</taxon>
        <taxon>Pendulispora</taxon>
    </lineage>
</organism>
<proteinExistence type="predicted"/>
<evidence type="ECO:0000256" key="2">
    <source>
        <dbReference type="ARBA" id="ARBA00023054"/>
    </source>
</evidence>
<keyword evidence="5" id="KW-0812">Transmembrane</keyword>
<evidence type="ECO:0000313" key="6">
    <source>
        <dbReference type="EMBL" id="WXB07128.1"/>
    </source>
</evidence>
<sequence length="392" mass="42337">MPTPFSQCLRSLEIDAAQRSVFAFGGAALFLGAWLFWFLRVGVTLHETTDSGRIEVAEAAKPLNAAIGGRIVATNIALGKSVRLGDVLVELDSETEQRQLAEELTRVAMVDPELDALRHQASAEQDALSSNRAATRAGVNERRAKRKEASIDSRLASEEALRAQRLQNEGLISTRDFLRARAEAQRKRASTEAIGHDVQRLSGEGQGRENQGLAHIAQLRLQMAQLEEKRATSLAAIAVLKAEIAKRLLRAPADGTIGEVSPEHQIGSFVQAGDRLGVLIPEGHLIAIGDFVPEDALGRIRRGQAGRMRLDGFPWTQFGTVPVIVRDVASVAHNGRIRVELDLVAAGNPLIFLEHGLPGALEVDVETSTPARIALRYAGSRLGAPVQKGDQP</sequence>
<dbReference type="PRINTS" id="PR01490">
    <property type="entry name" value="RTXTOXIND"/>
</dbReference>
<evidence type="ECO:0000256" key="5">
    <source>
        <dbReference type="SAM" id="Phobius"/>
    </source>
</evidence>
<evidence type="ECO:0000256" key="3">
    <source>
        <dbReference type="SAM" id="Coils"/>
    </source>
</evidence>
<dbReference type="PANTHER" id="PTHR32347:SF23">
    <property type="entry name" value="BLL5650 PROTEIN"/>
    <property type="match status" value="1"/>
</dbReference>
<dbReference type="SUPFAM" id="SSF51230">
    <property type="entry name" value="Single hybrid motif"/>
    <property type="match status" value="1"/>
</dbReference>